<evidence type="ECO:0000259" key="12">
    <source>
        <dbReference type="PROSITE" id="PS50994"/>
    </source>
</evidence>
<dbReference type="PROSITE" id="PS50878">
    <property type="entry name" value="RT_POL"/>
    <property type="match status" value="1"/>
</dbReference>
<keyword evidence="4" id="KW-0540">Nuclease</keyword>
<keyword evidence="2" id="KW-0808">Transferase</keyword>
<keyword evidence="3" id="KW-0548">Nucleotidyltransferase</keyword>
<keyword evidence="14" id="KW-1185">Reference proteome</keyword>
<dbReference type="InterPro" id="IPR050951">
    <property type="entry name" value="Retrovirus_Pol_polyprotein"/>
</dbReference>
<evidence type="ECO:0000259" key="11">
    <source>
        <dbReference type="PROSITE" id="PS50878"/>
    </source>
</evidence>
<dbReference type="InterPro" id="IPR041588">
    <property type="entry name" value="Integrase_H2C2"/>
</dbReference>
<organism evidence="13 14">
    <name type="scientific">Pieris macdunnoughi</name>
    <dbReference type="NCBI Taxonomy" id="345717"/>
    <lineage>
        <taxon>Eukaryota</taxon>
        <taxon>Metazoa</taxon>
        <taxon>Ecdysozoa</taxon>
        <taxon>Arthropoda</taxon>
        <taxon>Hexapoda</taxon>
        <taxon>Insecta</taxon>
        <taxon>Pterygota</taxon>
        <taxon>Neoptera</taxon>
        <taxon>Endopterygota</taxon>
        <taxon>Lepidoptera</taxon>
        <taxon>Glossata</taxon>
        <taxon>Ditrysia</taxon>
        <taxon>Papilionoidea</taxon>
        <taxon>Pieridae</taxon>
        <taxon>Pierinae</taxon>
        <taxon>Pieris</taxon>
    </lineage>
</organism>
<feature type="compositionally biased region" description="Basic and acidic residues" evidence="9">
    <location>
        <begin position="9"/>
        <end position="31"/>
    </location>
</feature>
<dbReference type="InterPro" id="IPR001584">
    <property type="entry name" value="Integrase_cat-core"/>
</dbReference>
<dbReference type="EC" id="2.7.7.49" evidence="1"/>
<feature type="domain" description="Reverse transcriptase" evidence="11">
    <location>
        <begin position="555"/>
        <end position="736"/>
    </location>
</feature>
<dbReference type="GO" id="GO:0008270">
    <property type="term" value="F:zinc ion binding"/>
    <property type="evidence" value="ECO:0007669"/>
    <property type="project" value="UniProtKB-KW"/>
</dbReference>
<dbReference type="AlphaFoldDB" id="A0A821USH3"/>
<dbReference type="PANTHER" id="PTHR37984:SF5">
    <property type="entry name" value="PROTEIN NYNRIN-LIKE"/>
    <property type="match status" value="1"/>
</dbReference>
<evidence type="ECO:0000256" key="1">
    <source>
        <dbReference type="ARBA" id="ARBA00012493"/>
    </source>
</evidence>
<dbReference type="CDD" id="cd09274">
    <property type="entry name" value="RNase_HI_RT_Ty3"/>
    <property type="match status" value="1"/>
</dbReference>
<dbReference type="PROSITE" id="PS50994">
    <property type="entry name" value="INTEGRASE"/>
    <property type="match status" value="1"/>
</dbReference>
<evidence type="ECO:0000313" key="14">
    <source>
        <dbReference type="Proteomes" id="UP000663880"/>
    </source>
</evidence>
<dbReference type="Gene3D" id="4.10.60.10">
    <property type="entry name" value="Zinc finger, CCHC-type"/>
    <property type="match status" value="1"/>
</dbReference>
<dbReference type="Pfam" id="PF17921">
    <property type="entry name" value="Integrase_H2C2"/>
    <property type="match status" value="1"/>
</dbReference>
<dbReference type="Gene3D" id="3.30.70.270">
    <property type="match status" value="2"/>
</dbReference>
<feature type="domain" description="Integrase catalytic" evidence="12">
    <location>
        <begin position="1088"/>
        <end position="1156"/>
    </location>
</feature>
<dbReference type="InterPro" id="IPR043128">
    <property type="entry name" value="Rev_trsase/Diguanyl_cyclase"/>
</dbReference>
<dbReference type="Pfam" id="PF17917">
    <property type="entry name" value="RT_RNaseH"/>
    <property type="match status" value="1"/>
</dbReference>
<comment type="caution">
    <text evidence="13">The sequence shown here is derived from an EMBL/GenBank/DDBJ whole genome shotgun (WGS) entry which is preliminary data.</text>
</comment>
<dbReference type="SMART" id="SM00343">
    <property type="entry name" value="ZnF_C2HC"/>
    <property type="match status" value="2"/>
</dbReference>
<feature type="region of interest" description="Disordered" evidence="9">
    <location>
        <begin position="1"/>
        <end position="72"/>
    </location>
</feature>
<dbReference type="CDD" id="cd01647">
    <property type="entry name" value="RT_LTR"/>
    <property type="match status" value="1"/>
</dbReference>
<dbReference type="InterPro" id="IPR043502">
    <property type="entry name" value="DNA/RNA_pol_sf"/>
</dbReference>
<evidence type="ECO:0000313" key="13">
    <source>
        <dbReference type="EMBL" id="CAF4894938.1"/>
    </source>
</evidence>
<evidence type="ECO:0000256" key="4">
    <source>
        <dbReference type="ARBA" id="ARBA00022722"/>
    </source>
</evidence>
<dbReference type="Proteomes" id="UP000663880">
    <property type="component" value="Unassembled WGS sequence"/>
</dbReference>
<keyword evidence="8" id="KW-0479">Metal-binding</keyword>
<proteinExistence type="predicted"/>
<dbReference type="GO" id="GO:0016787">
    <property type="term" value="F:hydrolase activity"/>
    <property type="evidence" value="ECO:0007669"/>
    <property type="project" value="UniProtKB-KW"/>
</dbReference>
<dbReference type="Gene3D" id="3.30.420.10">
    <property type="entry name" value="Ribonuclease H-like superfamily/Ribonuclease H"/>
    <property type="match status" value="1"/>
</dbReference>
<keyword evidence="8" id="KW-0863">Zinc-finger</keyword>
<dbReference type="GO" id="GO:0042575">
    <property type="term" value="C:DNA polymerase complex"/>
    <property type="evidence" value="ECO:0007669"/>
    <property type="project" value="UniProtKB-ARBA"/>
</dbReference>
<dbReference type="OrthoDB" id="417598at2759"/>
<keyword evidence="5" id="KW-0255">Endonuclease</keyword>
<dbReference type="InterPro" id="IPR036875">
    <property type="entry name" value="Znf_CCHC_sf"/>
</dbReference>
<dbReference type="FunFam" id="3.10.20.370:FF:000001">
    <property type="entry name" value="Retrovirus-related Pol polyprotein from transposon 17.6-like protein"/>
    <property type="match status" value="1"/>
</dbReference>
<keyword evidence="6" id="KW-0378">Hydrolase</keyword>
<dbReference type="GO" id="GO:0015074">
    <property type="term" value="P:DNA integration"/>
    <property type="evidence" value="ECO:0007669"/>
    <property type="project" value="InterPro"/>
</dbReference>
<evidence type="ECO:0000256" key="7">
    <source>
        <dbReference type="ARBA" id="ARBA00022918"/>
    </source>
</evidence>
<accession>A0A821USH3</accession>
<dbReference type="SUPFAM" id="SSF53098">
    <property type="entry name" value="Ribonuclease H-like"/>
    <property type="match status" value="1"/>
</dbReference>
<feature type="domain" description="CCHC-type" evidence="10">
    <location>
        <begin position="359"/>
        <end position="374"/>
    </location>
</feature>
<sequence>MSGLSSRLEGQRHSREKRRSSCREARRDSVDSRYTPPGRSLYSSSSNRRNRSSRRRDVSHDPHSSRKRRDSSRYVAFDRIHSRLEVIEARLPVSVDSVSPSRPVNGSHLVSTPLAVQSSASKPGSGMAEEVIEGSIPHTLDMKTSEAKEEGSSIVEALTALFKAKSHNFYISPFDPNVHDFDVWCNEVDRARLLNNWDDHECLGRIGSCLKGDAKLWLNDWVTNDRSWSNFKLEFRSLCPRNVDMASVLFEVMSTNSNKFSTYAEYARKSLLRLNIVKGLSDELKTAIVVRGISDPQIKAAATNAKLHSKGLIEFLSVYIKPKYDYRQSNNTVRSFSSSGPSYTRKREASRFDNNKITCHTCGKLGHKKWHCPKKLRADPTTSTQSDSFTKPSPIALSDNQNRSVKYCTFCKRNGHLIDSCFQKQRSNSGDKKINECINAPILIGTDVLNRKGLIYIRSNGEQRLVRSGIGPIVQHVVVVDDGSVSTPLIGADRDRLLTIIHEFSDLFISGTAASTVNTGSMEIRLTSNTPISHRPYKPSIDEKNRVRDIVSDLLSKGIIRESQSDYASPIILVKKKDGSDRMCVDYRALNSITVKEKFPLPLIDDHVDKLGSYKIFTSLDMATGFHQVPMRDDDSISKTAFVTPEGHYEYLKMPYGLANAPIVYQRIISKTLKTLIDAGKALTYIDDVLLLSNSVEEGLDTLKEVLHTLKTAGFSINLKKCTFLDSEIEYLGRLIGHGQVRPSLGKVDALIRSPKPTNVKEVRQFLGLAGYFRRYISGYASKTACIAKLLRKGLPFLWGAEQDTARDYIIHCLTNEPVLAIFNPRLPTELHTDASAIGLGAILLQEHAGRRKRVVGYFSKSTQGAESRYHSYELETLAVVRALQHFRHYLIGIAFKIVTDCNSLKLTERKKDLLPRVARWWVYLQDFNFTLDYRKGVLMQHADFLSRNPPLSTANVSHIRNPSSWAKIAQTADVETQELISRLKDGQLDDTRYVIKNDLLYYKFTPTGEDPRLLCYIPKGHRLSLLRVFHDEHDHIGTDRTTDLILRHFWFPSLRQFVKKYISYCLVCLAHKKVPRAPSQPIQSWTKPDIPFSIIHTDVLGPLQESNGFKYVLIIVDAFSKYCLLYSLYRQNTDELKRVFFKCGVIIWYAVYNSM</sequence>
<dbReference type="Gene3D" id="3.10.10.10">
    <property type="entry name" value="HIV Type 1 Reverse Transcriptase, subunit A, domain 1"/>
    <property type="match status" value="1"/>
</dbReference>
<dbReference type="SUPFAM" id="SSF57756">
    <property type="entry name" value="Retrovirus zinc finger-like domains"/>
    <property type="match status" value="1"/>
</dbReference>
<dbReference type="InterPro" id="IPR012337">
    <property type="entry name" value="RNaseH-like_sf"/>
</dbReference>
<evidence type="ECO:0000256" key="3">
    <source>
        <dbReference type="ARBA" id="ARBA00022695"/>
    </source>
</evidence>
<gene>
    <name evidence="13" type="ORF">PMACD_LOCUS10798</name>
</gene>
<feature type="region of interest" description="Disordered" evidence="9">
    <location>
        <begin position="376"/>
        <end position="397"/>
    </location>
</feature>
<protein>
    <recommendedName>
        <fullName evidence="1">RNA-directed DNA polymerase</fullName>
        <ecNumber evidence="1">2.7.7.49</ecNumber>
    </recommendedName>
</protein>
<dbReference type="FunFam" id="3.30.70.270:FF:000020">
    <property type="entry name" value="Transposon Tf2-6 polyprotein-like Protein"/>
    <property type="match status" value="1"/>
</dbReference>
<dbReference type="InterPro" id="IPR000477">
    <property type="entry name" value="RT_dom"/>
</dbReference>
<feature type="compositionally biased region" description="Basic and acidic residues" evidence="9">
    <location>
        <begin position="55"/>
        <end position="64"/>
    </location>
</feature>
<dbReference type="Pfam" id="PF00078">
    <property type="entry name" value="RVT_1"/>
    <property type="match status" value="1"/>
</dbReference>
<evidence type="ECO:0000256" key="9">
    <source>
        <dbReference type="SAM" id="MobiDB-lite"/>
    </source>
</evidence>
<feature type="compositionally biased region" description="Polar residues" evidence="9">
    <location>
        <begin position="380"/>
        <end position="391"/>
    </location>
</feature>
<evidence type="ECO:0000256" key="5">
    <source>
        <dbReference type="ARBA" id="ARBA00022759"/>
    </source>
</evidence>
<dbReference type="GO" id="GO:0003676">
    <property type="term" value="F:nucleic acid binding"/>
    <property type="evidence" value="ECO:0007669"/>
    <property type="project" value="InterPro"/>
</dbReference>
<reference evidence="13" key="1">
    <citation type="submission" date="2021-02" db="EMBL/GenBank/DDBJ databases">
        <authorList>
            <person name="Steward A R."/>
        </authorList>
    </citation>
    <scope>NUCLEOTIDE SEQUENCE</scope>
</reference>
<evidence type="ECO:0000256" key="8">
    <source>
        <dbReference type="PROSITE-ProRule" id="PRU00047"/>
    </source>
</evidence>
<dbReference type="Gene3D" id="1.10.340.70">
    <property type="match status" value="1"/>
</dbReference>
<dbReference type="GO" id="GO:0003964">
    <property type="term" value="F:RNA-directed DNA polymerase activity"/>
    <property type="evidence" value="ECO:0007669"/>
    <property type="project" value="UniProtKB-KW"/>
</dbReference>
<name>A0A821USH3_9NEOP</name>
<evidence type="ECO:0000256" key="2">
    <source>
        <dbReference type="ARBA" id="ARBA00022679"/>
    </source>
</evidence>
<dbReference type="SUPFAM" id="SSF56672">
    <property type="entry name" value="DNA/RNA polymerases"/>
    <property type="match status" value="1"/>
</dbReference>
<keyword evidence="7" id="KW-0695">RNA-directed DNA polymerase</keyword>
<evidence type="ECO:0000259" key="10">
    <source>
        <dbReference type="PROSITE" id="PS50158"/>
    </source>
</evidence>
<keyword evidence="8" id="KW-0862">Zinc</keyword>
<dbReference type="PROSITE" id="PS50158">
    <property type="entry name" value="ZF_CCHC"/>
    <property type="match status" value="1"/>
</dbReference>
<dbReference type="EMBL" id="CAJOBZ010000033">
    <property type="protein sequence ID" value="CAF4894938.1"/>
    <property type="molecule type" value="Genomic_DNA"/>
</dbReference>
<evidence type="ECO:0000256" key="6">
    <source>
        <dbReference type="ARBA" id="ARBA00022801"/>
    </source>
</evidence>
<dbReference type="InterPro" id="IPR036397">
    <property type="entry name" value="RNaseH_sf"/>
</dbReference>
<dbReference type="PANTHER" id="PTHR37984">
    <property type="entry name" value="PROTEIN CBG26694"/>
    <property type="match status" value="1"/>
</dbReference>
<dbReference type="InterPro" id="IPR001878">
    <property type="entry name" value="Znf_CCHC"/>
</dbReference>
<dbReference type="InterPro" id="IPR041373">
    <property type="entry name" value="RT_RNaseH"/>
</dbReference>
<dbReference type="GO" id="GO:0004519">
    <property type="term" value="F:endonuclease activity"/>
    <property type="evidence" value="ECO:0007669"/>
    <property type="project" value="UniProtKB-KW"/>
</dbReference>